<keyword evidence="5" id="KW-0862">Zinc</keyword>
<gene>
    <name evidence="9" type="ORF">A7E78_03750</name>
</gene>
<dbReference type="PANTHER" id="PTHR22726:SF1">
    <property type="entry name" value="METALLOENDOPEPTIDASE OMA1, MITOCHONDRIAL"/>
    <property type="match status" value="1"/>
</dbReference>
<dbReference type="InterPro" id="IPR051156">
    <property type="entry name" value="Mito/Outer_Membr_Metalloprot"/>
</dbReference>
<dbReference type="GO" id="GO:0016020">
    <property type="term" value="C:membrane"/>
    <property type="evidence" value="ECO:0007669"/>
    <property type="project" value="TreeGrafter"/>
</dbReference>
<dbReference type="Pfam" id="PF13181">
    <property type="entry name" value="TPR_8"/>
    <property type="match status" value="1"/>
</dbReference>
<keyword evidence="4" id="KW-0378">Hydrolase</keyword>
<dbReference type="CDD" id="cd07331">
    <property type="entry name" value="M48C_Oma1_like"/>
    <property type="match status" value="1"/>
</dbReference>
<comment type="cofactor">
    <cofactor evidence="1">
        <name>Zn(2+)</name>
        <dbReference type="ChEBI" id="CHEBI:29105"/>
    </cofactor>
</comment>
<evidence type="ECO:0000256" key="1">
    <source>
        <dbReference type="ARBA" id="ARBA00001947"/>
    </source>
</evidence>
<dbReference type="RefSeq" id="WP_072282983.1">
    <property type="nucleotide sequence ID" value="NZ_CP015519.1"/>
</dbReference>
<dbReference type="SUPFAM" id="SSF48452">
    <property type="entry name" value="TPR-like"/>
    <property type="match status" value="1"/>
</dbReference>
<name>A0A1L3GM72_9BACT</name>
<dbReference type="OrthoDB" id="9810445at2"/>
<evidence type="ECO:0000256" key="2">
    <source>
        <dbReference type="ARBA" id="ARBA00022670"/>
    </source>
</evidence>
<dbReference type="PROSITE" id="PS51257">
    <property type="entry name" value="PROKAR_LIPOPROTEIN"/>
    <property type="match status" value="1"/>
</dbReference>
<dbReference type="GO" id="GO:0004222">
    <property type="term" value="F:metalloendopeptidase activity"/>
    <property type="evidence" value="ECO:0007669"/>
    <property type="project" value="InterPro"/>
</dbReference>
<dbReference type="GO" id="GO:0051603">
    <property type="term" value="P:proteolysis involved in protein catabolic process"/>
    <property type="evidence" value="ECO:0007669"/>
    <property type="project" value="TreeGrafter"/>
</dbReference>
<dbReference type="Proteomes" id="UP000182517">
    <property type="component" value="Chromosome"/>
</dbReference>
<keyword evidence="10" id="KW-1185">Reference proteome</keyword>
<evidence type="ECO:0000256" key="4">
    <source>
        <dbReference type="ARBA" id="ARBA00022801"/>
    </source>
</evidence>
<dbReference type="Gene3D" id="1.25.40.10">
    <property type="entry name" value="Tetratricopeptide repeat domain"/>
    <property type="match status" value="1"/>
</dbReference>
<protein>
    <submittedName>
        <fullName evidence="9">Peptidase M48</fullName>
    </submittedName>
</protein>
<keyword evidence="3" id="KW-0479">Metal-binding</keyword>
<keyword evidence="2" id="KW-0645">Protease</keyword>
<dbReference type="InterPro" id="IPR019734">
    <property type="entry name" value="TPR_rpt"/>
</dbReference>
<dbReference type="STRING" id="1842532.A7E78_03750"/>
<dbReference type="KEGG" id="pef:A7E78_03750"/>
<feature type="chain" id="PRO_5013381009" evidence="7">
    <location>
        <begin position="21"/>
        <end position="515"/>
    </location>
</feature>
<evidence type="ECO:0000256" key="5">
    <source>
        <dbReference type="ARBA" id="ARBA00022833"/>
    </source>
</evidence>
<accession>A0A1L3GM72</accession>
<dbReference type="InterPro" id="IPR011990">
    <property type="entry name" value="TPR-like_helical_dom_sf"/>
</dbReference>
<dbReference type="PANTHER" id="PTHR22726">
    <property type="entry name" value="METALLOENDOPEPTIDASE OMA1"/>
    <property type="match status" value="1"/>
</dbReference>
<evidence type="ECO:0000256" key="6">
    <source>
        <dbReference type="ARBA" id="ARBA00023049"/>
    </source>
</evidence>
<feature type="domain" description="Peptidase M48" evidence="8">
    <location>
        <begin position="65"/>
        <end position="244"/>
    </location>
</feature>
<dbReference type="Pfam" id="PF01435">
    <property type="entry name" value="Peptidase_M48"/>
    <property type="match status" value="1"/>
</dbReference>
<keyword evidence="7" id="KW-0732">Signal</keyword>
<evidence type="ECO:0000256" key="7">
    <source>
        <dbReference type="SAM" id="SignalP"/>
    </source>
</evidence>
<organism evidence="9 10">
    <name type="scientific">Syntrophotalea acetylenivorans</name>
    <dbReference type="NCBI Taxonomy" id="1842532"/>
    <lineage>
        <taxon>Bacteria</taxon>
        <taxon>Pseudomonadati</taxon>
        <taxon>Thermodesulfobacteriota</taxon>
        <taxon>Desulfuromonadia</taxon>
        <taxon>Desulfuromonadales</taxon>
        <taxon>Syntrophotaleaceae</taxon>
        <taxon>Syntrophotalea</taxon>
    </lineage>
</organism>
<evidence type="ECO:0000313" key="10">
    <source>
        <dbReference type="Proteomes" id="UP000182517"/>
    </source>
</evidence>
<feature type="signal peptide" evidence="7">
    <location>
        <begin position="1"/>
        <end position="20"/>
    </location>
</feature>
<keyword evidence="6" id="KW-0482">Metalloprotease</keyword>
<evidence type="ECO:0000259" key="8">
    <source>
        <dbReference type="Pfam" id="PF01435"/>
    </source>
</evidence>
<dbReference type="Gene3D" id="3.30.2010.10">
    <property type="entry name" value="Metalloproteases ('zincins'), catalytic domain"/>
    <property type="match status" value="1"/>
</dbReference>
<reference evidence="9 10" key="1">
    <citation type="journal article" date="2017" name="Genome Announc.">
        <title>Complete Genome Sequences of Two Acetylene-Fermenting Pelobacter acetylenicus Strains.</title>
        <authorList>
            <person name="Sutton J.M."/>
            <person name="Baesman S.M."/>
            <person name="Fierst J.L."/>
            <person name="Poret-Peterson A.T."/>
            <person name="Oremland R.S."/>
            <person name="Dunlap D.S."/>
            <person name="Akob D.M."/>
        </authorList>
    </citation>
    <scope>NUCLEOTIDE SEQUENCE [LARGE SCALE GENOMIC DNA]</scope>
    <source>
        <strain evidence="9 10">SFB93</strain>
    </source>
</reference>
<dbReference type="AlphaFoldDB" id="A0A1L3GM72"/>
<dbReference type="EMBL" id="CP015519">
    <property type="protein sequence ID" value="APG27022.1"/>
    <property type="molecule type" value="Genomic_DNA"/>
</dbReference>
<dbReference type="InterPro" id="IPR001915">
    <property type="entry name" value="Peptidase_M48"/>
</dbReference>
<evidence type="ECO:0000313" key="9">
    <source>
        <dbReference type="EMBL" id="APG27022.1"/>
    </source>
</evidence>
<sequence length="515" mass="56023">MSKSLFIFLLLAFSVLSGCAVNPVTGKSEFALVPESTELNIGREQYLPSRQMQGGDYTTEPSISSYVSSVGQRLAAVSDRKLPYEFNVINDSTPNAWALPGGKIAINRGLLTELNNEAELAAVLGHEIVHAAARHSAKGMERGILMQGAVLAVGIASQNSEFAQMAVGGATVGAGLITQKYGRDAERESDYYGMQYMARAGYDPRAAIDLQQTFVRLSEGRRSDWLSGLFSSHPPSQERVEANRRTAALLAAGGEVGRDLYQQKIAPLVKARDAYAAYDEGRKALEEGQTGKALQLAEQALAAEPREALFHALRGDVRFKQKRYQDAVVNYDRAVQRNNAYFHYYLQRGLALQELGQRERAVADLELSTKLLPTAPALNALGRSSLAQGNREQAKRYFAAAAESRSSYGQEAAASLVRLDLPDNPQQYLKVRLGLDRRNYLLAEVVNSTPLAVTNVDVVVLVIDSYGRRRQIPLRVSGQIGPQQTARVATGIGPFAVSNDLHGVKAAVTGARLIE</sequence>
<dbReference type="SMART" id="SM00028">
    <property type="entry name" value="TPR"/>
    <property type="match status" value="4"/>
</dbReference>
<dbReference type="GO" id="GO:0046872">
    <property type="term" value="F:metal ion binding"/>
    <property type="evidence" value="ECO:0007669"/>
    <property type="project" value="UniProtKB-KW"/>
</dbReference>
<proteinExistence type="predicted"/>
<evidence type="ECO:0000256" key="3">
    <source>
        <dbReference type="ARBA" id="ARBA00022723"/>
    </source>
</evidence>